<dbReference type="PROSITE" id="PS50011">
    <property type="entry name" value="PROTEIN_KINASE_DOM"/>
    <property type="match status" value="1"/>
</dbReference>
<dbReference type="OrthoDB" id="10261027at2759"/>
<keyword evidence="2" id="KW-0418">Kinase</keyword>
<evidence type="ECO:0000313" key="2">
    <source>
        <dbReference type="EMBL" id="RIB18023.1"/>
    </source>
</evidence>
<dbReference type="SUPFAM" id="SSF56112">
    <property type="entry name" value="Protein kinase-like (PK-like)"/>
    <property type="match status" value="1"/>
</dbReference>
<evidence type="ECO:0000313" key="3">
    <source>
        <dbReference type="Proteomes" id="UP000266673"/>
    </source>
</evidence>
<gene>
    <name evidence="2" type="ORF">C2G38_2185788</name>
</gene>
<dbReference type="EMBL" id="QKWP01000567">
    <property type="protein sequence ID" value="RIB18023.1"/>
    <property type="molecule type" value="Genomic_DNA"/>
</dbReference>
<keyword evidence="3" id="KW-1185">Reference proteome</keyword>
<dbReference type="Proteomes" id="UP000266673">
    <property type="component" value="Unassembled WGS sequence"/>
</dbReference>
<dbReference type="PANTHER" id="PTHR44329">
    <property type="entry name" value="SERINE/THREONINE-PROTEIN KINASE TNNI3K-RELATED"/>
    <property type="match status" value="1"/>
</dbReference>
<dbReference type="InterPro" id="IPR011990">
    <property type="entry name" value="TPR-like_helical_dom_sf"/>
</dbReference>
<organism evidence="2 3">
    <name type="scientific">Gigaspora rosea</name>
    <dbReference type="NCBI Taxonomy" id="44941"/>
    <lineage>
        <taxon>Eukaryota</taxon>
        <taxon>Fungi</taxon>
        <taxon>Fungi incertae sedis</taxon>
        <taxon>Mucoromycota</taxon>
        <taxon>Glomeromycotina</taxon>
        <taxon>Glomeromycetes</taxon>
        <taxon>Diversisporales</taxon>
        <taxon>Gigasporaceae</taxon>
        <taxon>Gigaspora</taxon>
    </lineage>
</organism>
<dbReference type="InterPro" id="IPR011009">
    <property type="entry name" value="Kinase-like_dom_sf"/>
</dbReference>
<evidence type="ECO:0000259" key="1">
    <source>
        <dbReference type="PROSITE" id="PS50011"/>
    </source>
</evidence>
<proteinExistence type="predicted"/>
<dbReference type="GO" id="GO:0005524">
    <property type="term" value="F:ATP binding"/>
    <property type="evidence" value="ECO:0007669"/>
    <property type="project" value="InterPro"/>
</dbReference>
<name>A0A397VDC6_9GLOM</name>
<dbReference type="STRING" id="44941.A0A397VDC6"/>
<keyword evidence="2" id="KW-0808">Transferase</keyword>
<dbReference type="AlphaFoldDB" id="A0A397VDC6"/>
<dbReference type="GO" id="GO:0004674">
    <property type="term" value="F:protein serine/threonine kinase activity"/>
    <property type="evidence" value="ECO:0007669"/>
    <property type="project" value="TreeGrafter"/>
</dbReference>
<feature type="domain" description="Protein kinase" evidence="1">
    <location>
        <begin position="101"/>
        <end position="341"/>
    </location>
</feature>
<sequence length="341" mass="39541">MNNSNGMYQVGYCYYLGIGVEIDKHKAFTYYLKSAKAGNSMGIWKSAWCFYYGIGVEKNSNKWEEWIQKKNSKHGKCVYCNEDNTQLVWCLLYDPNIATRLSNVIKIGKKGFGLVYKATWLNGIRKIDKIKDGENDIYKRVCEPSSIVALKALASSKENKTKEYLMVFQYANDESLYKYLRKNFCDLTWQVKLEMLKNISDKLDNIHEYAEYIYTDFHSDNILQDQQSYIADLGLSRKTNKKVLKGDIYGVMPYVAPEVLLGKQQFTKAADIYGFGVIISKMTTRQRPFDGHEFDHKLVFKICKRGLRLEFVFGTPKCYIELAKKCMNSDPQKRPSAIDIY</sequence>
<accession>A0A397VDC6</accession>
<dbReference type="InterPro" id="IPR000719">
    <property type="entry name" value="Prot_kinase_dom"/>
</dbReference>
<dbReference type="InterPro" id="IPR051681">
    <property type="entry name" value="Ser/Thr_Kinases-Pseudokinases"/>
</dbReference>
<dbReference type="Pfam" id="PF00069">
    <property type="entry name" value="Pkinase"/>
    <property type="match status" value="1"/>
</dbReference>
<dbReference type="SMART" id="SM00671">
    <property type="entry name" value="SEL1"/>
    <property type="match status" value="1"/>
</dbReference>
<comment type="caution">
    <text evidence="2">The sequence shown here is derived from an EMBL/GenBank/DDBJ whole genome shotgun (WGS) entry which is preliminary data.</text>
</comment>
<dbReference type="Gene3D" id="1.25.40.10">
    <property type="entry name" value="Tetratricopeptide repeat domain"/>
    <property type="match status" value="1"/>
</dbReference>
<dbReference type="InterPro" id="IPR006597">
    <property type="entry name" value="Sel1-like"/>
</dbReference>
<dbReference type="Gene3D" id="1.10.510.10">
    <property type="entry name" value="Transferase(Phosphotransferase) domain 1"/>
    <property type="match status" value="1"/>
</dbReference>
<protein>
    <submittedName>
        <fullName evidence="2">Kinase-like domain-containing protein</fullName>
    </submittedName>
</protein>
<reference evidence="2 3" key="1">
    <citation type="submission" date="2018-06" db="EMBL/GenBank/DDBJ databases">
        <title>Comparative genomics reveals the genomic features of Rhizophagus irregularis, R. cerebriforme, R. diaphanum and Gigaspora rosea, and their symbiotic lifestyle signature.</title>
        <authorList>
            <person name="Morin E."/>
            <person name="San Clemente H."/>
            <person name="Chen E.C.H."/>
            <person name="De La Providencia I."/>
            <person name="Hainaut M."/>
            <person name="Kuo A."/>
            <person name="Kohler A."/>
            <person name="Murat C."/>
            <person name="Tang N."/>
            <person name="Roy S."/>
            <person name="Loubradou J."/>
            <person name="Henrissat B."/>
            <person name="Grigoriev I.V."/>
            <person name="Corradi N."/>
            <person name="Roux C."/>
            <person name="Martin F.M."/>
        </authorList>
    </citation>
    <scope>NUCLEOTIDE SEQUENCE [LARGE SCALE GENOMIC DNA]</scope>
    <source>
        <strain evidence="2 3">DAOM 194757</strain>
    </source>
</reference>
<dbReference type="SUPFAM" id="SSF81901">
    <property type="entry name" value="HCP-like"/>
    <property type="match status" value="1"/>
</dbReference>
<dbReference type="Pfam" id="PF08238">
    <property type="entry name" value="Sel1"/>
    <property type="match status" value="2"/>
</dbReference>